<feature type="domain" description="RING-type" evidence="4">
    <location>
        <begin position="16"/>
        <end position="56"/>
    </location>
</feature>
<dbReference type="SUPFAM" id="SSF57850">
    <property type="entry name" value="RING/U-box"/>
    <property type="match status" value="1"/>
</dbReference>
<dbReference type="AlphaFoldDB" id="A0A2J8AHB1"/>
<feature type="compositionally biased region" description="Low complexity" evidence="3">
    <location>
        <begin position="404"/>
        <end position="413"/>
    </location>
</feature>
<evidence type="ECO:0000256" key="3">
    <source>
        <dbReference type="SAM" id="MobiDB-lite"/>
    </source>
</evidence>
<dbReference type="SMART" id="SM00184">
    <property type="entry name" value="RING"/>
    <property type="match status" value="1"/>
</dbReference>
<keyword evidence="1" id="KW-0862">Zinc</keyword>
<keyword evidence="1" id="KW-0863">Zinc-finger</keyword>
<feature type="compositionally biased region" description="Low complexity" evidence="3">
    <location>
        <begin position="370"/>
        <end position="385"/>
    </location>
</feature>
<evidence type="ECO:0000256" key="1">
    <source>
        <dbReference type="PROSITE-ProRule" id="PRU00175"/>
    </source>
</evidence>
<evidence type="ECO:0000313" key="6">
    <source>
        <dbReference type="Proteomes" id="UP000236333"/>
    </source>
</evidence>
<evidence type="ECO:0000256" key="2">
    <source>
        <dbReference type="SAM" id="Coils"/>
    </source>
</evidence>
<dbReference type="Proteomes" id="UP000236333">
    <property type="component" value="Unassembled WGS sequence"/>
</dbReference>
<reference evidence="5 6" key="1">
    <citation type="journal article" date="2017" name="Mol. Biol. Evol.">
        <title>The 4-celled Tetrabaena socialis nuclear genome reveals the essential components for genetic control of cell number at the origin of multicellularity in the volvocine lineage.</title>
        <authorList>
            <person name="Featherston J."/>
            <person name="Arakaki Y."/>
            <person name="Hanschen E.R."/>
            <person name="Ferris P.J."/>
            <person name="Michod R.E."/>
            <person name="Olson B.J.S.C."/>
            <person name="Nozaki H."/>
            <person name="Durand P.M."/>
        </authorList>
    </citation>
    <scope>NUCLEOTIDE SEQUENCE [LARGE SCALE GENOMIC DNA]</scope>
    <source>
        <strain evidence="5 6">NIES-571</strain>
    </source>
</reference>
<feature type="region of interest" description="Disordered" evidence="3">
    <location>
        <begin position="368"/>
        <end position="455"/>
    </location>
</feature>
<comment type="caution">
    <text evidence="5">The sequence shown here is derived from an EMBL/GenBank/DDBJ whole genome shotgun (WGS) entry which is preliminary data.</text>
</comment>
<dbReference type="InterPro" id="IPR013083">
    <property type="entry name" value="Znf_RING/FYVE/PHD"/>
</dbReference>
<dbReference type="CDD" id="cd16448">
    <property type="entry name" value="RING-H2"/>
    <property type="match status" value="1"/>
</dbReference>
<sequence>MGSQADGSDGALELQCPICYGCEASDELATLVCGHVFHASCLAKCLAHKAVCPSCRPGGRDAAAHPKCPCKTGQPIRLYNMQRHHCSSGTAGRAARSPLPAGSASPALVAIAMAERRAAGAREERLREALEEERRKVAGLEVEVGALGGTLGRVCCGAWENRRPRAEERGQLASAREAVTPDQCRPHDRAERRKLRLASQELEHKVATARLADDKARVEVRERELSDELARTRTALHNTRMDLEKCRTTVNERDMVVMRLKREVAVQRSKAGGAAAPQPRELAELLGEHKEDWQVVYTLKVEDLRRAQEAAAGLQAALTRALLDGDTRVTAERLAGAERIKAVSQERDEWKREVMNLEFKLNEVKASVWQQQRPQQRQQGAAGRPPAIPGPGPGAGPGGGGAAGSLPASAPSGGVYGRASGGGGGGSLIVEGPDGRGGTTRFPLASSYAHNAARM</sequence>
<protein>
    <recommendedName>
        <fullName evidence="4">RING-type domain-containing protein</fullName>
    </recommendedName>
</protein>
<evidence type="ECO:0000259" key="4">
    <source>
        <dbReference type="PROSITE" id="PS50089"/>
    </source>
</evidence>
<dbReference type="PROSITE" id="PS50089">
    <property type="entry name" value="ZF_RING_2"/>
    <property type="match status" value="1"/>
</dbReference>
<name>A0A2J8AHB1_9CHLO</name>
<dbReference type="Pfam" id="PF13639">
    <property type="entry name" value="zf-RING_2"/>
    <property type="match status" value="1"/>
</dbReference>
<organism evidence="5 6">
    <name type="scientific">Tetrabaena socialis</name>
    <dbReference type="NCBI Taxonomy" id="47790"/>
    <lineage>
        <taxon>Eukaryota</taxon>
        <taxon>Viridiplantae</taxon>
        <taxon>Chlorophyta</taxon>
        <taxon>core chlorophytes</taxon>
        <taxon>Chlorophyceae</taxon>
        <taxon>CS clade</taxon>
        <taxon>Chlamydomonadales</taxon>
        <taxon>Tetrabaenaceae</taxon>
        <taxon>Tetrabaena</taxon>
    </lineage>
</organism>
<feature type="coiled-coil region" evidence="2">
    <location>
        <begin position="340"/>
        <end position="367"/>
    </location>
</feature>
<keyword evidence="2" id="KW-0175">Coiled coil</keyword>
<keyword evidence="1" id="KW-0479">Metal-binding</keyword>
<keyword evidence="6" id="KW-1185">Reference proteome</keyword>
<gene>
    <name evidence="5" type="ORF">TSOC_001229</name>
</gene>
<dbReference type="GO" id="GO:0008270">
    <property type="term" value="F:zinc ion binding"/>
    <property type="evidence" value="ECO:0007669"/>
    <property type="project" value="UniProtKB-KW"/>
</dbReference>
<proteinExistence type="predicted"/>
<feature type="coiled-coil region" evidence="2">
    <location>
        <begin position="116"/>
        <end position="143"/>
    </location>
</feature>
<dbReference type="EMBL" id="PGGS01000019">
    <property type="protein sequence ID" value="PNH11907.1"/>
    <property type="molecule type" value="Genomic_DNA"/>
</dbReference>
<dbReference type="OrthoDB" id="547837at2759"/>
<feature type="non-terminal residue" evidence="5">
    <location>
        <position position="455"/>
    </location>
</feature>
<evidence type="ECO:0000313" key="5">
    <source>
        <dbReference type="EMBL" id="PNH11907.1"/>
    </source>
</evidence>
<dbReference type="InterPro" id="IPR001841">
    <property type="entry name" value="Znf_RING"/>
</dbReference>
<dbReference type="Gene3D" id="3.30.40.10">
    <property type="entry name" value="Zinc/RING finger domain, C3HC4 (zinc finger)"/>
    <property type="match status" value="1"/>
</dbReference>
<accession>A0A2J8AHB1</accession>
<feature type="compositionally biased region" description="Gly residues" evidence="3">
    <location>
        <begin position="414"/>
        <end position="427"/>
    </location>
</feature>